<name>A0A9Q0DVY7_9TELE</name>
<evidence type="ECO:0000313" key="2">
    <source>
        <dbReference type="Proteomes" id="UP001148018"/>
    </source>
</evidence>
<proteinExistence type="predicted"/>
<gene>
    <name evidence="1" type="ORF">NHX12_004013</name>
</gene>
<protein>
    <submittedName>
        <fullName evidence="1">Uncharacterized protein</fullName>
    </submittedName>
</protein>
<accession>A0A9Q0DVY7</accession>
<reference evidence="1" key="1">
    <citation type="submission" date="2022-07" db="EMBL/GenBank/DDBJ databases">
        <title>Chromosome-level genome of Muraenolepis orangiensis.</title>
        <authorList>
            <person name="Kim J."/>
        </authorList>
    </citation>
    <scope>NUCLEOTIDE SEQUENCE</scope>
    <source>
        <strain evidence="1">KU_S4_2022</strain>
        <tissue evidence="1">Muscle</tissue>
    </source>
</reference>
<organism evidence="1 2">
    <name type="scientific">Muraenolepis orangiensis</name>
    <name type="common">Patagonian moray cod</name>
    <dbReference type="NCBI Taxonomy" id="630683"/>
    <lineage>
        <taxon>Eukaryota</taxon>
        <taxon>Metazoa</taxon>
        <taxon>Chordata</taxon>
        <taxon>Craniata</taxon>
        <taxon>Vertebrata</taxon>
        <taxon>Euteleostomi</taxon>
        <taxon>Actinopterygii</taxon>
        <taxon>Neopterygii</taxon>
        <taxon>Teleostei</taxon>
        <taxon>Neoteleostei</taxon>
        <taxon>Acanthomorphata</taxon>
        <taxon>Zeiogadaria</taxon>
        <taxon>Gadariae</taxon>
        <taxon>Gadiformes</taxon>
        <taxon>Muraenolepidoidei</taxon>
        <taxon>Muraenolepididae</taxon>
        <taxon>Muraenolepis</taxon>
    </lineage>
</organism>
<dbReference type="EMBL" id="JANIIK010000111">
    <property type="protein sequence ID" value="KAJ3594706.1"/>
    <property type="molecule type" value="Genomic_DNA"/>
</dbReference>
<dbReference type="AlphaFoldDB" id="A0A9Q0DVY7"/>
<evidence type="ECO:0000313" key="1">
    <source>
        <dbReference type="EMBL" id="KAJ3594706.1"/>
    </source>
</evidence>
<sequence>MWRGSEEITRHVAYEGRGSLTAEDGRVDCSVPQEPGPRLLAWPPPPGAFSKEPVGPQRATYERIAHCISALVKFPQTFTSISTYNGVSPARLYPVTQQPRLENNHSEAVGTGERYCPSSTSPVSNGLPQTATPDRVFDVCTSPTLPTLVSPPPKSSILLHHPHHSFMSGYQQAAQCRCLANGFSNTLVFAGRSFKTSSLLRPYTPKMYLNNNTCIRQRLLSVSPSLHSPSPPITPSTCYSAENRKWRRTG</sequence>
<dbReference type="Proteomes" id="UP001148018">
    <property type="component" value="Unassembled WGS sequence"/>
</dbReference>
<keyword evidence="2" id="KW-1185">Reference proteome</keyword>
<comment type="caution">
    <text evidence="1">The sequence shown here is derived from an EMBL/GenBank/DDBJ whole genome shotgun (WGS) entry which is preliminary data.</text>
</comment>